<dbReference type="Gene3D" id="2.30.30.40">
    <property type="entry name" value="SH3 Domains"/>
    <property type="match status" value="1"/>
</dbReference>
<dbReference type="AlphaFoldDB" id="A0A0U3MAJ9"/>
<dbReference type="KEGG" id="rdp:RD2015_1186"/>
<dbReference type="InterPro" id="IPR036061">
    <property type="entry name" value="CheW-like_dom_sf"/>
</dbReference>
<dbReference type="Gene3D" id="2.40.50.180">
    <property type="entry name" value="CheA-289, Domain 4"/>
    <property type="match status" value="1"/>
</dbReference>
<proteinExistence type="predicted"/>
<reference evidence="1 2" key="1">
    <citation type="submission" date="2015-12" db="EMBL/GenBank/DDBJ databases">
        <title>Complete genome of Roseateles depolymerans KCTC 42856.</title>
        <authorList>
            <person name="Kim K.M."/>
        </authorList>
    </citation>
    <scope>NUCLEOTIDE SEQUENCE [LARGE SCALE GENOMIC DNA]</scope>
    <source>
        <strain evidence="1 2">KCTC 42856</strain>
    </source>
</reference>
<organism evidence="1 2">
    <name type="scientific">Roseateles depolymerans</name>
    <dbReference type="NCBI Taxonomy" id="76731"/>
    <lineage>
        <taxon>Bacteria</taxon>
        <taxon>Pseudomonadati</taxon>
        <taxon>Pseudomonadota</taxon>
        <taxon>Betaproteobacteria</taxon>
        <taxon>Burkholderiales</taxon>
        <taxon>Sphaerotilaceae</taxon>
        <taxon>Roseateles</taxon>
    </lineage>
</organism>
<gene>
    <name evidence="1" type="ORF">RD2015_1186</name>
</gene>
<accession>A0A0U3MAJ9</accession>
<dbReference type="STRING" id="76731.RD2015_1186"/>
<dbReference type="SUPFAM" id="SSF50341">
    <property type="entry name" value="CheW-like"/>
    <property type="match status" value="1"/>
</dbReference>
<dbReference type="EMBL" id="CP013729">
    <property type="protein sequence ID" value="ALV05677.1"/>
    <property type="molecule type" value="Genomic_DNA"/>
</dbReference>
<dbReference type="PROSITE" id="PS50851">
    <property type="entry name" value="CHEW"/>
    <property type="match status" value="1"/>
</dbReference>
<dbReference type="Pfam" id="PF01584">
    <property type="entry name" value="CheW"/>
    <property type="match status" value="1"/>
</dbReference>
<evidence type="ECO:0000313" key="1">
    <source>
        <dbReference type="EMBL" id="ALV05677.1"/>
    </source>
</evidence>
<dbReference type="InterPro" id="IPR002545">
    <property type="entry name" value="CheW-lke_dom"/>
</dbReference>
<protein>
    <submittedName>
        <fullName evidence="1">Uncharacterized protein</fullName>
    </submittedName>
</protein>
<dbReference type="OrthoDB" id="9154938at2"/>
<evidence type="ECO:0000313" key="2">
    <source>
        <dbReference type="Proteomes" id="UP000060699"/>
    </source>
</evidence>
<dbReference type="Proteomes" id="UP000060699">
    <property type="component" value="Chromosome"/>
</dbReference>
<keyword evidence="2" id="KW-1185">Reference proteome</keyword>
<name>A0A0U3MAJ9_9BURK</name>
<dbReference type="GO" id="GO:0006935">
    <property type="term" value="P:chemotaxis"/>
    <property type="evidence" value="ECO:0007669"/>
    <property type="project" value="InterPro"/>
</dbReference>
<dbReference type="RefSeq" id="WP_058934089.1">
    <property type="nucleotide sequence ID" value="NZ_CP013729.1"/>
</dbReference>
<dbReference type="GO" id="GO:0007165">
    <property type="term" value="P:signal transduction"/>
    <property type="evidence" value="ECO:0007669"/>
    <property type="project" value="InterPro"/>
</dbReference>
<sequence>MSPSSQASNEALLAQLQGWRESFDQSFAEPRITDGWGDAWNVLGIRIAGEPFALSLDELAGLLPSQTPAPYPADVPALLGLIGHRGQALPLYDLRALLGRGASSGSRWWVILRAAPVALAVEGFDGQWRLPPEDRLQQAGSHDDVSSWTLRCNGELRPLIALGPLVERLTASLAAKKNVEPVASA</sequence>